<dbReference type="Gene3D" id="3.40.50.2300">
    <property type="match status" value="1"/>
</dbReference>
<dbReference type="CDD" id="cd17535">
    <property type="entry name" value="REC_NarL-like"/>
    <property type="match status" value="1"/>
</dbReference>
<dbReference type="EMBL" id="JAUSVB010000002">
    <property type="protein sequence ID" value="MDQ0372985.1"/>
    <property type="molecule type" value="Genomic_DNA"/>
</dbReference>
<feature type="region of interest" description="Disordered" evidence="6">
    <location>
        <begin position="208"/>
        <end position="229"/>
    </location>
</feature>
<feature type="compositionally biased region" description="Pro residues" evidence="6">
    <location>
        <begin position="130"/>
        <end position="142"/>
    </location>
</feature>
<dbReference type="InterPro" id="IPR016032">
    <property type="entry name" value="Sig_transdc_resp-reg_C-effctor"/>
</dbReference>
<dbReference type="GO" id="GO:0003677">
    <property type="term" value="F:DNA binding"/>
    <property type="evidence" value="ECO:0007669"/>
    <property type="project" value="UniProtKB-KW"/>
</dbReference>
<evidence type="ECO:0000259" key="8">
    <source>
        <dbReference type="PROSITE" id="PS50110"/>
    </source>
</evidence>
<evidence type="ECO:0000256" key="5">
    <source>
        <dbReference type="PROSITE-ProRule" id="PRU00169"/>
    </source>
</evidence>
<sequence>MRVLVADDNALIRLGLRATLSELDDVESVEEAANGAEAVERVQAGGIDVVLLDVRMPVRDGLSALPDLVGRATVLMLTNTDDLEIVADAMRQGASGYIIHGSLAPDALGSAIRACLAGGTFTAGLSPWSSPAPPAPPAPPVRPGGLSTREAEVMDVVAQGLTNTQIARTLFLSEKTVKNHINSIFSKLGATTRAQAVALWLNPSGGPQGLVTKGPEMGPGQVVPRSPRP</sequence>
<dbReference type="SUPFAM" id="SSF52172">
    <property type="entry name" value="CheY-like"/>
    <property type="match status" value="1"/>
</dbReference>
<dbReference type="PROSITE" id="PS00622">
    <property type="entry name" value="HTH_LUXR_1"/>
    <property type="match status" value="1"/>
</dbReference>
<dbReference type="Proteomes" id="UP001239626">
    <property type="component" value="Unassembled WGS sequence"/>
</dbReference>
<evidence type="ECO:0000313" key="9">
    <source>
        <dbReference type="EMBL" id="MDQ0372985.1"/>
    </source>
</evidence>
<evidence type="ECO:0000256" key="3">
    <source>
        <dbReference type="ARBA" id="ARBA00023125"/>
    </source>
</evidence>
<keyword evidence="3 9" id="KW-0238">DNA-binding</keyword>
<dbReference type="RefSeq" id="WP_307490801.1">
    <property type="nucleotide sequence ID" value="NZ_JAUSVB010000002.1"/>
</dbReference>
<dbReference type="InterPro" id="IPR001789">
    <property type="entry name" value="Sig_transdc_resp-reg_receiver"/>
</dbReference>
<organism evidence="9 10">
    <name type="scientific">Cellulomonas humilata</name>
    <dbReference type="NCBI Taxonomy" id="144055"/>
    <lineage>
        <taxon>Bacteria</taxon>
        <taxon>Bacillati</taxon>
        <taxon>Actinomycetota</taxon>
        <taxon>Actinomycetes</taxon>
        <taxon>Micrococcales</taxon>
        <taxon>Cellulomonadaceae</taxon>
        <taxon>Cellulomonas</taxon>
    </lineage>
</organism>
<feature type="domain" description="HTH luxR-type" evidence="7">
    <location>
        <begin position="139"/>
        <end position="204"/>
    </location>
</feature>
<evidence type="ECO:0000256" key="2">
    <source>
        <dbReference type="ARBA" id="ARBA00023015"/>
    </source>
</evidence>
<proteinExistence type="predicted"/>
<dbReference type="PANTHER" id="PTHR43214:SF24">
    <property type="entry name" value="TRANSCRIPTIONAL REGULATORY PROTEIN NARL-RELATED"/>
    <property type="match status" value="1"/>
</dbReference>
<dbReference type="SUPFAM" id="SSF46894">
    <property type="entry name" value="C-terminal effector domain of the bipartite response regulators"/>
    <property type="match status" value="1"/>
</dbReference>
<dbReference type="InterPro" id="IPR000792">
    <property type="entry name" value="Tscrpt_reg_LuxR_C"/>
</dbReference>
<name>A0ABU0ED41_9CELL</name>
<evidence type="ECO:0000256" key="6">
    <source>
        <dbReference type="SAM" id="MobiDB-lite"/>
    </source>
</evidence>
<dbReference type="Pfam" id="PF00072">
    <property type="entry name" value="Response_reg"/>
    <property type="match status" value="1"/>
</dbReference>
<dbReference type="InterPro" id="IPR011006">
    <property type="entry name" value="CheY-like_superfamily"/>
</dbReference>
<evidence type="ECO:0000256" key="4">
    <source>
        <dbReference type="ARBA" id="ARBA00023163"/>
    </source>
</evidence>
<dbReference type="Gene3D" id="1.10.10.10">
    <property type="entry name" value="Winged helix-like DNA-binding domain superfamily/Winged helix DNA-binding domain"/>
    <property type="match status" value="1"/>
</dbReference>
<dbReference type="CDD" id="cd06170">
    <property type="entry name" value="LuxR_C_like"/>
    <property type="match status" value="1"/>
</dbReference>
<dbReference type="PROSITE" id="PS50110">
    <property type="entry name" value="RESPONSE_REGULATORY"/>
    <property type="match status" value="1"/>
</dbReference>
<keyword evidence="10" id="KW-1185">Reference proteome</keyword>
<keyword evidence="2" id="KW-0805">Transcription regulation</keyword>
<dbReference type="PROSITE" id="PS50043">
    <property type="entry name" value="HTH_LUXR_2"/>
    <property type="match status" value="1"/>
</dbReference>
<evidence type="ECO:0000256" key="1">
    <source>
        <dbReference type="ARBA" id="ARBA00022553"/>
    </source>
</evidence>
<evidence type="ECO:0000259" key="7">
    <source>
        <dbReference type="PROSITE" id="PS50043"/>
    </source>
</evidence>
<keyword evidence="1 5" id="KW-0597">Phosphoprotein</keyword>
<gene>
    <name evidence="9" type="ORF">J2X26_001296</name>
</gene>
<feature type="domain" description="Response regulatory" evidence="8">
    <location>
        <begin position="2"/>
        <end position="115"/>
    </location>
</feature>
<reference evidence="9 10" key="1">
    <citation type="submission" date="2023-07" db="EMBL/GenBank/DDBJ databases">
        <title>Sorghum-associated microbial communities from plants grown in Nebraska, USA.</title>
        <authorList>
            <person name="Schachtman D."/>
        </authorList>
    </citation>
    <scope>NUCLEOTIDE SEQUENCE [LARGE SCALE GENOMIC DNA]</scope>
    <source>
        <strain evidence="9 10">BE332</strain>
    </source>
</reference>
<dbReference type="SMART" id="SM00421">
    <property type="entry name" value="HTH_LUXR"/>
    <property type="match status" value="1"/>
</dbReference>
<accession>A0ABU0ED41</accession>
<dbReference type="InterPro" id="IPR036388">
    <property type="entry name" value="WH-like_DNA-bd_sf"/>
</dbReference>
<keyword evidence="4" id="KW-0804">Transcription</keyword>
<protein>
    <submittedName>
        <fullName evidence="9">DNA-binding NarL/FixJ family response regulator</fullName>
    </submittedName>
</protein>
<dbReference type="InterPro" id="IPR058245">
    <property type="entry name" value="NreC/VraR/RcsB-like_REC"/>
</dbReference>
<evidence type="ECO:0000313" key="10">
    <source>
        <dbReference type="Proteomes" id="UP001239626"/>
    </source>
</evidence>
<dbReference type="SMART" id="SM00448">
    <property type="entry name" value="REC"/>
    <property type="match status" value="1"/>
</dbReference>
<dbReference type="PRINTS" id="PR00038">
    <property type="entry name" value="HTHLUXR"/>
</dbReference>
<dbReference type="InterPro" id="IPR039420">
    <property type="entry name" value="WalR-like"/>
</dbReference>
<dbReference type="PANTHER" id="PTHR43214">
    <property type="entry name" value="TWO-COMPONENT RESPONSE REGULATOR"/>
    <property type="match status" value="1"/>
</dbReference>
<comment type="caution">
    <text evidence="9">The sequence shown here is derived from an EMBL/GenBank/DDBJ whole genome shotgun (WGS) entry which is preliminary data.</text>
</comment>
<feature type="modified residue" description="4-aspartylphosphate" evidence="5">
    <location>
        <position position="53"/>
    </location>
</feature>
<feature type="region of interest" description="Disordered" evidence="6">
    <location>
        <begin position="127"/>
        <end position="146"/>
    </location>
</feature>
<dbReference type="Pfam" id="PF00196">
    <property type="entry name" value="GerE"/>
    <property type="match status" value="1"/>
</dbReference>